<keyword evidence="3" id="KW-0285">Flavoprotein</keyword>
<evidence type="ECO:0000256" key="13">
    <source>
        <dbReference type="ARBA" id="ARBA00049744"/>
    </source>
</evidence>
<evidence type="ECO:0000256" key="2">
    <source>
        <dbReference type="ARBA" id="ARBA00022548"/>
    </source>
</evidence>
<dbReference type="PANTHER" id="PTHR47470">
    <property type="entry name" value="CHOLESTEROL OXIDASE"/>
    <property type="match status" value="1"/>
</dbReference>
<evidence type="ECO:0000256" key="12">
    <source>
        <dbReference type="ARBA" id="ARBA00049723"/>
    </source>
</evidence>
<dbReference type="InterPro" id="IPR017896">
    <property type="entry name" value="4Fe4S_Fe-S-bd"/>
</dbReference>
<keyword evidence="5" id="KW-0560">Oxidoreductase</keyword>
<dbReference type="Pfam" id="PF00732">
    <property type="entry name" value="GMC_oxred_N"/>
    <property type="match status" value="1"/>
</dbReference>
<dbReference type="InterPro" id="IPR007867">
    <property type="entry name" value="GMC_OxRtase_C"/>
</dbReference>
<gene>
    <name evidence="16" type="ORF">UFOPK2310_01023</name>
    <name evidence="17" type="ORF">UFOPK2809_00581</name>
</gene>
<evidence type="ECO:0000256" key="3">
    <source>
        <dbReference type="ARBA" id="ARBA00022630"/>
    </source>
</evidence>
<evidence type="ECO:0000256" key="6">
    <source>
        <dbReference type="ARBA" id="ARBA00023098"/>
    </source>
</evidence>
<evidence type="ECO:0000313" key="17">
    <source>
        <dbReference type="EMBL" id="CAB4745005.1"/>
    </source>
</evidence>
<organism evidence="17">
    <name type="scientific">freshwater metagenome</name>
    <dbReference type="NCBI Taxonomy" id="449393"/>
    <lineage>
        <taxon>unclassified sequences</taxon>
        <taxon>metagenomes</taxon>
        <taxon>ecological metagenomes</taxon>
    </lineage>
</organism>
<dbReference type="EMBL" id="CAEZZA010000061">
    <property type="protein sequence ID" value="CAB4745005.1"/>
    <property type="molecule type" value="Genomic_DNA"/>
</dbReference>
<dbReference type="InterPro" id="IPR052542">
    <property type="entry name" value="Cholesterol_Oxidase"/>
</dbReference>
<feature type="domain" description="4Fe-4S ferredoxin-type" evidence="15">
    <location>
        <begin position="181"/>
        <end position="210"/>
    </location>
</feature>
<keyword evidence="8" id="KW-0753">Steroid metabolism</keyword>
<name>A0A6J6TDR5_9ZZZZ</name>
<dbReference type="InterPro" id="IPR036188">
    <property type="entry name" value="FAD/NAD-bd_sf"/>
</dbReference>
<dbReference type="GO" id="GO:0008203">
    <property type="term" value="P:cholesterol metabolic process"/>
    <property type="evidence" value="ECO:0007669"/>
    <property type="project" value="UniProtKB-KW"/>
</dbReference>
<dbReference type="PANTHER" id="PTHR47470:SF1">
    <property type="entry name" value="FAD-DEPENDENT OXIDOREDUCTASE 2 FAD BINDING DOMAIN-CONTAINING PROTEIN"/>
    <property type="match status" value="1"/>
</dbReference>
<evidence type="ECO:0000256" key="11">
    <source>
        <dbReference type="ARBA" id="ARBA00049645"/>
    </source>
</evidence>
<dbReference type="EMBL" id="CAEZWW010000124">
    <property type="protein sequence ID" value="CAB4677739.1"/>
    <property type="molecule type" value="Genomic_DNA"/>
</dbReference>
<dbReference type="GO" id="GO:0050660">
    <property type="term" value="F:flavin adenine dinucleotide binding"/>
    <property type="evidence" value="ECO:0007669"/>
    <property type="project" value="InterPro"/>
</dbReference>
<dbReference type="GO" id="GO:0004769">
    <property type="term" value="F:steroid Delta-isomerase activity"/>
    <property type="evidence" value="ECO:0007669"/>
    <property type="project" value="UniProtKB-EC"/>
</dbReference>
<evidence type="ECO:0000256" key="10">
    <source>
        <dbReference type="ARBA" id="ARBA00038856"/>
    </source>
</evidence>
<keyword evidence="4" id="KW-0274">FAD</keyword>
<evidence type="ECO:0000313" key="16">
    <source>
        <dbReference type="EMBL" id="CAB4677739.1"/>
    </source>
</evidence>
<accession>A0A6J6TDR5</accession>
<evidence type="ECO:0000256" key="9">
    <source>
        <dbReference type="ARBA" id="ARBA00023235"/>
    </source>
</evidence>
<protein>
    <recommendedName>
        <fullName evidence="13">Cholesterol oxidase</fullName>
        <ecNumber evidence="12">1.1.3.6</ecNumber>
        <ecNumber evidence="10">5.3.3.1</ecNumber>
    </recommendedName>
    <alternativeName>
        <fullName evidence="14">Cholesterol isomerase</fullName>
    </alternativeName>
</protein>
<dbReference type="SUPFAM" id="SSF51905">
    <property type="entry name" value="FAD/NAD(P)-binding domain"/>
    <property type="match status" value="1"/>
</dbReference>
<dbReference type="PROSITE" id="PS51379">
    <property type="entry name" value="4FE4S_FER_2"/>
    <property type="match status" value="1"/>
</dbReference>
<evidence type="ECO:0000256" key="1">
    <source>
        <dbReference type="ARBA" id="ARBA00001974"/>
    </source>
</evidence>
<keyword evidence="6" id="KW-0443">Lipid metabolism</keyword>
<evidence type="ECO:0000256" key="5">
    <source>
        <dbReference type="ARBA" id="ARBA00023002"/>
    </source>
</evidence>
<dbReference type="EC" id="5.3.3.1" evidence="10"/>
<sequence>MPGSEMDFDVVIIGSGFGGSVSALRLVEKGYRVGVLEAGRRFDETTYPKNSWHLSRFLWAPKLGFTGLQRIHVLKDVVVLAGAGVGGGSLNYANTLYVPGKQYFTDPQWVDITDWADELTPFYDQAARMLGVTENPTMTPSDVVMKAVADDMGVGHTFRLTPVGVYFGSGHGVTSPDPFFGGVGPDRTGCIECGECMTGCRHGAKNTLPKNYLGLAELAGASVHPLTTVTGITERAGGGYEVTTVRTGLHLGKRTRSFSAAQVIMAAGTFNTQKLLHQMSDSGNLPRLSKRLGRLSRTNSESILGAIAKSPDSDYTQGVAITSSWYPDPNTHVEPVRYGKGSNSMGLLQSVITVPQLGRARWKTWSGEMVRQRRNAGALLNVRRWSERAVISLVMQPVDNSLTIVGKKSRFGRWHLTTKKDESNPAPTYLPVAHEVIKRVAEKIGGVPGASVFENFDAAVTAHFVGGCVIGADAEHGVIDAYHRAFGHPGLHVVDGSAITANLGVNPSLTITAQAERAMAMWPNKGEVDLRADLGQPYVRVQPVPPKTPVVPAAASGALRLPIVTL</sequence>
<dbReference type="Gene3D" id="3.50.50.60">
    <property type="entry name" value="FAD/NAD(P)-binding domain"/>
    <property type="match status" value="3"/>
</dbReference>
<evidence type="ECO:0000256" key="4">
    <source>
        <dbReference type="ARBA" id="ARBA00022827"/>
    </source>
</evidence>
<keyword evidence="7" id="KW-1207">Sterol metabolism</keyword>
<comment type="pathway">
    <text evidence="11">Steroid metabolism; cholesterol degradation.</text>
</comment>
<dbReference type="PRINTS" id="PR00411">
    <property type="entry name" value="PNDRDTASEI"/>
</dbReference>
<dbReference type="InterPro" id="IPR000172">
    <property type="entry name" value="GMC_OxRdtase_N"/>
</dbReference>
<evidence type="ECO:0000256" key="8">
    <source>
        <dbReference type="ARBA" id="ARBA00023221"/>
    </source>
</evidence>
<evidence type="ECO:0000256" key="7">
    <source>
        <dbReference type="ARBA" id="ARBA00023166"/>
    </source>
</evidence>
<dbReference type="GO" id="GO:0016995">
    <property type="term" value="F:cholesterol oxidase activity"/>
    <property type="evidence" value="ECO:0007669"/>
    <property type="project" value="UniProtKB-EC"/>
</dbReference>
<reference evidence="17" key="1">
    <citation type="submission" date="2020-05" db="EMBL/GenBank/DDBJ databases">
        <authorList>
            <person name="Chiriac C."/>
            <person name="Salcher M."/>
            <person name="Ghai R."/>
            <person name="Kavagutti S V."/>
        </authorList>
    </citation>
    <scope>NUCLEOTIDE SEQUENCE</scope>
</reference>
<dbReference type="AlphaFoldDB" id="A0A6J6TDR5"/>
<dbReference type="EC" id="1.1.3.6" evidence="12"/>
<comment type="cofactor">
    <cofactor evidence="1">
        <name>FAD</name>
        <dbReference type="ChEBI" id="CHEBI:57692"/>
    </cofactor>
</comment>
<evidence type="ECO:0000256" key="14">
    <source>
        <dbReference type="ARBA" id="ARBA00049778"/>
    </source>
</evidence>
<evidence type="ECO:0000259" key="15">
    <source>
        <dbReference type="PROSITE" id="PS51379"/>
    </source>
</evidence>
<dbReference type="Pfam" id="PF05199">
    <property type="entry name" value="GMC_oxred_C"/>
    <property type="match status" value="1"/>
</dbReference>
<keyword evidence="9" id="KW-0413">Isomerase</keyword>
<proteinExistence type="predicted"/>
<keyword evidence="2" id="KW-0153">Cholesterol metabolism</keyword>